<dbReference type="SUPFAM" id="SSF55785">
    <property type="entry name" value="PYP-like sensor domain (PAS domain)"/>
    <property type="match status" value="2"/>
</dbReference>
<name>A0ABY9G3C6_9PSED</name>
<dbReference type="Gene3D" id="3.40.50.2300">
    <property type="match status" value="1"/>
</dbReference>
<dbReference type="SMART" id="SM00086">
    <property type="entry name" value="PAC"/>
    <property type="match status" value="2"/>
</dbReference>
<dbReference type="SUPFAM" id="SSF55874">
    <property type="entry name" value="ATPase domain of HSP90 chaperone/DNA topoisomerase II/histidine kinase"/>
    <property type="match status" value="1"/>
</dbReference>
<comment type="catalytic activity">
    <reaction evidence="1">
        <text>ATP + protein L-histidine = ADP + protein N-phospho-L-histidine.</text>
        <dbReference type="EC" id="2.7.13.3"/>
    </reaction>
</comment>
<dbReference type="NCBIfam" id="TIGR00229">
    <property type="entry name" value="sensory_box"/>
    <property type="match status" value="2"/>
</dbReference>
<evidence type="ECO:0000256" key="3">
    <source>
        <dbReference type="ARBA" id="ARBA00022553"/>
    </source>
</evidence>
<dbReference type="PROSITE" id="PS50113">
    <property type="entry name" value="PAC"/>
    <property type="match status" value="2"/>
</dbReference>
<sequence length="643" mass="70876">MLEDAPKTALINQEQRFRLLIDAVVDYAIYMTDPSGIITSWNSGARRFKGYEESEILGEHFSRFYTDQDRADGLPQRALETALREGRFEGEGWRVRKDGTLFWSHVVIDPIIDSQSGDLLGFAKITRDLTDRKMAEETLKQSEQQFRLLVQSVTDYAIYMLDPDGQVTNWNLGAQRIKGYLPTEAIGRHFSMFYTPEDREAGEPQRALSIAASEGRFEKRGWRIRKDGTRFMAHVVIDAIRSDTGTLLGFAKITRDITDATRAQQALEQAREALFQSQKLQAIGQLTGGIAHDFNNLLTVILGNLEIVRKRMPSDPKLAQLLDNATQGALRGVSLTQRMLAFARRQKLSSESVELSALVQGISGLLQSSIGPSIHIQTDFAQALSPVLADVNQLELAILNLATNARDAMPHGGRILITAQERSGTEAGKDTPMAPRRYICLSITDEGEGMDEATLASAVDPFFTTKGVGKGTGLGLSMVHGLAEQLGGRLMLKSRKGEGTTAELWLPVADNSAPDEAPPQATTPQPVNELRVLVVDDDSLVLTSTRLLIEDLGHRVLCASSAAQALQMYELNPDIDLVITDMAMPQMDGAQLAKLLRDRHPTLPIILATGYAERLEGFATQLPRLTKPFKQIDLVQVIAQAMK</sequence>
<feature type="domain" description="PAC" evidence="8">
    <location>
        <begin position="215"/>
        <end position="269"/>
    </location>
</feature>
<dbReference type="InterPro" id="IPR001610">
    <property type="entry name" value="PAC"/>
</dbReference>
<keyword evidence="3 4" id="KW-0597">Phosphoprotein</keyword>
<dbReference type="PANTHER" id="PTHR43065:SF49">
    <property type="entry name" value="HISTIDINE KINASE"/>
    <property type="match status" value="1"/>
</dbReference>
<dbReference type="SMART" id="SM00387">
    <property type="entry name" value="HATPase_c"/>
    <property type="match status" value="1"/>
</dbReference>
<dbReference type="InterPro" id="IPR000014">
    <property type="entry name" value="PAS"/>
</dbReference>
<evidence type="ECO:0000256" key="4">
    <source>
        <dbReference type="PROSITE-ProRule" id="PRU00169"/>
    </source>
</evidence>
<dbReference type="EC" id="2.7.13.3" evidence="2"/>
<dbReference type="Pfam" id="PF00072">
    <property type="entry name" value="Response_reg"/>
    <property type="match status" value="1"/>
</dbReference>
<feature type="modified residue" description="4-aspartylphosphate" evidence="4">
    <location>
        <position position="581"/>
    </location>
</feature>
<feature type="domain" description="Histidine kinase" evidence="5">
    <location>
        <begin position="289"/>
        <end position="510"/>
    </location>
</feature>
<proteinExistence type="predicted"/>
<evidence type="ECO:0000313" key="10">
    <source>
        <dbReference type="Proteomes" id="UP001230339"/>
    </source>
</evidence>
<dbReference type="Gene3D" id="1.10.287.130">
    <property type="match status" value="1"/>
</dbReference>
<dbReference type="PANTHER" id="PTHR43065">
    <property type="entry name" value="SENSOR HISTIDINE KINASE"/>
    <property type="match status" value="1"/>
</dbReference>
<feature type="domain" description="PAS" evidence="7">
    <location>
        <begin position="13"/>
        <end position="86"/>
    </location>
</feature>
<dbReference type="InterPro" id="IPR036097">
    <property type="entry name" value="HisK_dim/P_sf"/>
</dbReference>
<dbReference type="Proteomes" id="UP001230339">
    <property type="component" value="Chromosome"/>
</dbReference>
<dbReference type="Pfam" id="PF02518">
    <property type="entry name" value="HATPase_c"/>
    <property type="match status" value="1"/>
</dbReference>
<dbReference type="PROSITE" id="PS50112">
    <property type="entry name" value="PAS"/>
    <property type="match status" value="2"/>
</dbReference>
<evidence type="ECO:0000256" key="1">
    <source>
        <dbReference type="ARBA" id="ARBA00000085"/>
    </source>
</evidence>
<dbReference type="EMBL" id="CP117449">
    <property type="protein sequence ID" value="WLH10124.1"/>
    <property type="molecule type" value="Genomic_DNA"/>
</dbReference>
<dbReference type="PROSITE" id="PS50110">
    <property type="entry name" value="RESPONSE_REGULATORY"/>
    <property type="match status" value="1"/>
</dbReference>
<dbReference type="Pfam" id="PF13426">
    <property type="entry name" value="PAS_9"/>
    <property type="match status" value="2"/>
</dbReference>
<gene>
    <name evidence="9" type="ORF">PSH57_14455</name>
</gene>
<evidence type="ECO:0000259" key="7">
    <source>
        <dbReference type="PROSITE" id="PS50112"/>
    </source>
</evidence>
<dbReference type="InterPro" id="IPR035965">
    <property type="entry name" value="PAS-like_dom_sf"/>
</dbReference>
<dbReference type="InterPro" id="IPR003661">
    <property type="entry name" value="HisK_dim/P_dom"/>
</dbReference>
<dbReference type="PRINTS" id="PR00344">
    <property type="entry name" value="BCTRLSENSOR"/>
</dbReference>
<dbReference type="InterPro" id="IPR003594">
    <property type="entry name" value="HATPase_dom"/>
</dbReference>
<feature type="domain" description="Response regulatory" evidence="6">
    <location>
        <begin position="531"/>
        <end position="642"/>
    </location>
</feature>
<evidence type="ECO:0000313" key="9">
    <source>
        <dbReference type="EMBL" id="WLH10124.1"/>
    </source>
</evidence>
<evidence type="ECO:0000259" key="6">
    <source>
        <dbReference type="PROSITE" id="PS50110"/>
    </source>
</evidence>
<keyword evidence="10" id="KW-1185">Reference proteome</keyword>
<dbReference type="InterPro" id="IPR005467">
    <property type="entry name" value="His_kinase_dom"/>
</dbReference>
<protein>
    <recommendedName>
        <fullName evidence="2">histidine kinase</fullName>
        <ecNumber evidence="2">2.7.13.3</ecNumber>
    </recommendedName>
</protein>
<dbReference type="InterPro" id="IPR000700">
    <property type="entry name" value="PAS-assoc_C"/>
</dbReference>
<evidence type="ECO:0000259" key="5">
    <source>
        <dbReference type="PROSITE" id="PS50109"/>
    </source>
</evidence>
<feature type="domain" description="PAS" evidence="7">
    <location>
        <begin position="142"/>
        <end position="215"/>
    </location>
</feature>
<dbReference type="InterPro" id="IPR011006">
    <property type="entry name" value="CheY-like_superfamily"/>
</dbReference>
<dbReference type="Gene3D" id="3.30.565.10">
    <property type="entry name" value="Histidine kinase-like ATPase, C-terminal domain"/>
    <property type="match status" value="1"/>
</dbReference>
<evidence type="ECO:0000259" key="8">
    <source>
        <dbReference type="PROSITE" id="PS50113"/>
    </source>
</evidence>
<dbReference type="InterPro" id="IPR001789">
    <property type="entry name" value="Sig_transdc_resp-reg_receiver"/>
</dbReference>
<dbReference type="Pfam" id="PF00512">
    <property type="entry name" value="HisKA"/>
    <property type="match status" value="1"/>
</dbReference>
<dbReference type="InterPro" id="IPR004358">
    <property type="entry name" value="Sig_transdc_His_kin-like_C"/>
</dbReference>
<dbReference type="PROSITE" id="PS50109">
    <property type="entry name" value="HIS_KIN"/>
    <property type="match status" value="1"/>
</dbReference>
<dbReference type="SMART" id="SM00388">
    <property type="entry name" value="HisKA"/>
    <property type="match status" value="1"/>
</dbReference>
<dbReference type="SUPFAM" id="SSF52172">
    <property type="entry name" value="CheY-like"/>
    <property type="match status" value="1"/>
</dbReference>
<dbReference type="SMART" id="SM00091">
    <property type="entry name" value="PAS"/>
    <property type="match status" value="2"/>
</dbReference>
<evidence type="ECO:0000256" key="2">
    <source>
        <dbReference type="ARBA" id="ARBA00012438"/>
    </source>
</evidence>
<dbReference type="SUPFAM" id="SSF47384">
    <property type="entry name" value="Homodimeric domain of signal transducing histidine kinase"/>
    <property type="match status" value="1"/>
</dbReference>
<dbReference type="RefSeq" id="WP_305415847.1">
    <property type="nucleotide sequence ID" value="NZ_CP117426.1"/>
</dbReference>
<dbReference type="SMART" id="SM00448">
    <property type="entry name" value="REC"/>
    <property type="match status" value="1"/>
</dbReference>
<dbReference type="InterPro" id="IPR036890">
    <property type="entry name" value="HATPase_C_sf"/>
</dbReference>
<accession>A0ABY9G3C6</accession>
<feature type="domain" description="PAC" evidence="8">
    <location>
        <begin position="88"/>
        <end position="141"/>
    </location>
</feature>
<dbReference type="Gene3D" id="3.30.450.20">
    <property type="entry name" value="PAS domain"/>
    <property type="match status" value="2"/>
</dbReference>
<dbReference type="CDD" id="cd00082">
    <property type="entry name" value="HisKA"/>
    <property type="match status" value="1"/>
</dbReference>
<organism evidence="9 10">
    <name type="scientific">Pseudomonas hefeiensis</name>
    <dbReference type="NCBI Taxonomy" id="2738125"/>
    <lineage>
        <taxon>Bacteria</taxon>
        <taxon>Pseudomonadati</taxon>
        <taxon>Pseudomonadota</taxon>
        <taxon>Gammaproteobacteria</taxon>
        <taxon>Pseudomonadales</taxon>
        <taxon>Pseudomonadaceae</taxon>
        <taxon>Pseudomonas</taxon>
    </lineage>
</organism>
<dbReference type="CDD" id="cd00130">
    <property type="entry name" value="PAS"/>
    <property type="match status" value="2"/>
</dbReference>
<reference evidence="9 10" key="1">
    <citation type="submission" date="2023-02" db="EMBL/GenBank/DDBJ databases">
        <title>Evolution of Hrp T3SS in non-pathogenic Pseudomonas fluorescens.</title>
        <authorList>
            <person name="Liao K."/>
            <person name="Wei H."/>
            <person name="Gu Y."/>
        </authorList>
    </citation>
    <scope>NUCLEOTIDE SEQUENCE [LARGE SCALE GENOMIC DNA]</scope>
    <source>
        <strain evidence="9 10">FP205</strain>
    </source>
</reference>